<name>A0A1Y6CHM4_9BACT</name>
<reference evidence="10" key="1">
    <citation type="submission" date="2017-04" db="EMBL/GenBank/DDBJ databases">
        <authorList>
            <person name="Varghese N."/>
            <person name="Submissions S."/>
        </authorList>
    </citation>
    <scope>NUCLEOTIDE SEQUENCE [LARGE SCALE GENOMIC DNA]</scope>
    <source>
        <strain evidence="10">RKEM611</strain>
    </source>
</reference>
<keyword evidence="6" id="KW-0460">Magnesium</keyword>
<dbReference type="InterPro" id="IPR002716">
    <property type="entry name" value="PIN_dom"/>
</dbReference>
<evidence type="ECO:0000256" key="6">
    <source>
        <dbReference type="ARBA" id="ARBA00022842"/>
    </source>
</evidence>
<keyword evidence="2" id="KW-1277">Toxin-antitoxin system</keyword>
<sequence>MYILDSNIILEAIKPEPNQGVMRWLSTEIGFGVTAITIEEISFAIHEMSDGKEKDAHLVWFKQLLLFNPDIAIIPYDGASASLFGEMYGKLRTKGLKPRKVDLQIAAIAKVNRSVVATSNTEEFLHYGVSLVNPFEINIA</sequence>
<evidence type="ECO:0000313" key="10">
    <source>
        <dbReference type="Proteomes" id="UP000192907"/>
    </source>
</evidence>
<dbReference type="InterPro" id="IPR029060">
    <property type="entry name" value="PIN-like_dom_sf"/>
</dbReference>
<dbReference type="Gene3D" id="3.40.50.1010">
    <property type="entry name" value="5'-nuclease"/>
    <property type="match status" value="1"/>
</dbReference>
<dbReference type="OrthoDB" id="9804823at2"/>
<keyword evidence="3" id="KW-0540">Nuclease</keyword>
<dbReference type="PANTHER" id="PTHR33653">
    <property type="entry name" value="RIBONUCLEASE VAPC2"/>
    <property type="match status" value="1"/>
</dbReference>
<feature type="domain" description="PIN" evidence="8">
    <location>
        <begin position="2"/>
        <end position="124"/>
    </location>
</feature>
<dbReference type="Pfam" id="PF01850">
    <property type="entry name" value="PIN"/>
    <property type="match status" value="1"/>
</dbReference>
<evidence type="ECO:0000256" key="2">
    <source>
        <dbReference type="ARBA" id="ARBA00022649"/>
    </source>
</evidence>
<dbReference type="GO" id="GO:0046872">
    <property type="term" value="F:metal ion binding"/>
    <property type="evidence" value="ECO:0007669"/>
    <property type="project" value="UniProtKB-KW"/>
</dbReference>
<dbReference type="SUPFAM" id="SSF88723">
    <property type="entry name" value="PIN domain-like"/>
    <property type="match status" value="1"/>
</dbReference>
<evidence type="ECO:0000313" key="9">
    <source>
        <dbReference type="EMBL" id="SMF64714.1"/>
    </source>
</evidence>
<comment type="similarity">
    <text evidence="7">Belongs to the PINc/VapC protein family.</text>
</comment>
<dbReference type="RefSeq" id="WP_132323425.1">
    <property type="nucleotide sequence ID" value="NZ_FWZT01000022.1"/>
</dbReference>
<keyword evidence="4" id="KW-0479">Metal-binding</keyword>
<evidence type="ECO:0000256" key="1">
    <source>
        <dbReference type="ARBA" id="ARBA00001946"/>
    </source>
</evidence>
<evidence type="ECO:0000256" key="4">
    <source>
        <dbReference type="ARBA" id="ARBA00022723"/>
    </source>
</evidence>
<dbReference type="InterPro" id="IPR050556">
    <property type="entry name" value="Type_II_TA_system_RNase"/>
</dbReference>
<evidence type="ECO:0000256" key="5">
    <source>
        <dbReference type="ARBA" id="ARBA00022801"/>
    </source>
</evidence>
<gene>
    <name evidence="9" type="ORF">SAMN06296036_12274</name>
</gene>
<proteinExistence type="inferred from homology"/>
<keyword evidence="5" id="KW-0378">Hydrolase</keyword>
<dbReference type="STRING" id="1513793.SAMN06296036_12274"/>
<dbReference type="Proteomes" id="UP000192907">
    <property type="component" value="Unassembled WGS sequence"/>
</dbReference>
<dbReference type="GO" id="GO:0016787">
    <property type="term" value="F:hydrolase activity"/>
    <property type="evidence" value="ECO:0007669"/>
    <property type="project" value="UniProtKB-KW"/>
</dbReference>
<evidence type="ECO:0000256" key="7">
    <source>
        <dbReference type="ARBA" id="ARBA00038093"/>
    </source>
</evidence>
<protein>
    <recommendedName>
        <fullName evidence="8">PIN domain-containing protein</fullName>
    </recommendedName>
</protein>
<comment type="cofactor">
    <cofactor evidence="1">
        <name>Mg(2+)</name>
        <dbReference type="ChEBI" id="CHEBI:18420"/>
    </cofactor>
</comment>
<accession>A0A1Y6CHM4</accession>
<dbReference type="EMBL" id="FWZT01000022">
    <property type="protein sequence ID" value="SMF64714.1"/>
    <property type="molecule type" value="Genomic_DNA"/>
</dbReference>
<keyword evidence="10" id="KW-1185">Reference proteome</keyword>
<evidence type="ECO:0000259" key="8">
    <source>
        <dbReference type="Pfam" id="PF01850"/>
    </source>
</evidence>
<dbReference type="AlphaFoldDB" id="A0A1Y6CHM4"/>
<organism evidence="9 10">
    <name type="scientific">Pseudobacteriovorax antillogorgiicola</name>
    <dbReference type="NCBI Taxonomy" id="1513793"/>
    <lineage>
        <taxon>Bacteria</taxon>
        <taxon>Pseudomonadati</taxon>
        <taxon>Bdellovibrionota</taxon>
        <taxon>Oligoflexia</taxon>
        <taxon>Oligoflexales</taxon>
        <taxon>Pseudobacteriovoracaceae</taxon>
        <taxon>Pseudobacteriovorax</taxon>
    </lineage>
</organism>
<dbReference type="GO" id="GO:0004518">
    <property type="term" value="F:nuclease activity"/>
    <property type="evidence" value="ECO:0007669"/>
    <property type="project" value="UniProtKB-KW"/>
</dbReference>
<evidence type="ECO:0000256" key="3">
    <source>
        <dbReference type="ARBA" id="ARBA00022722"/>
    </source>
</evidence>
<dbReference type="PANTHER" id="PTHR33653:SF1">
    <property type="entry name" value="RIBONUCLEASE VAPC2"/>
    <property type="match status" value="1"/>
</dbReference>